<name>A0AAP0E529_9MAGN</name>
<proteinExistence type="predicted"/>
<dbReference type="AlphaFoldDB" id="A0AAP0E529"/>
<evidence type="ECO:0000313" key="2">
    <source>
        <dbReference type="Proteomes" id="UP001420932"/>
    </source>
</evidence>
<keyword evidence="2" id="KW-1185">Reference proteome</keyword>
<sequence>MPKHKWVKQANESNVQPGETGVEHGVRLFLLGYEDNAADIEGADSPSTSSHAEDKTTTSFLFTYLPYFIENFNHRALDVALRFRSMSRTNDTAENAIAMVDAVIAFLSGVEEEEEDMVTSTTTHSDGATTSTAATMTPRTSVKHALEVRE</sequence>
<accession>A0AAP0E529</accession>
<dbReference type="EMBL" id="JBBNAF010000013">
    <property type="protein sequence ID" value="KAK9086736.1"/>
    <property type="molecule type" value="Genomic_DNA"/>
</dbReference>
<comment type="caution">
    <text evidence="1">The sequence shown here is derived from an EMBL/GenBank/DDBJ whole genome shotgun (WGS) entry which is preliminary data.</text>
</comment>
<dbReference type="Proteomes" id="UP001420932">
    <property type="component" value="Unassembled WGS sequence"/>
</dbReference>
<protein>
    <submittedName>
        <fullName evidence="1">Uncharacterized protein</fullName>
    </submittedName>
</protein>
<gene>
    <name evidence="1" type="ORF">Syun_029130</name>
</gene>
<organism evidence="1 2">
    <name type="scientific">Stephania yunnanensis</name>
    <dbReference type="NCBI Taxonomy" id="152371"/>
    <lineage>
        <taxon>Eukaryota</taxon>
        <taxon>Viridiplantae</taxon>
        <taxon>Streptophyta</taxon>
        <taxon>Embryophyta</taxon>
        <taxon>Tracheophyta</taxon>
        <taxon>Spermatophyta</taxon>
        <taxon>Magnoliopsida</taxon>
        <taxon>Ranunculales</taxon>
        <taxon>Menispermaceae</taxon>
        <taxon>Menispermoideae</taxon>
        <taxon>Cissampelideae</taxon>
        <taxon>Stephania</taxon>
    </lineage>
</organism>
<evidence type="ECO:0000313" key="1">
    <source>
        <dbReference type="EMBL" id="KAK9086736.1"/>
    </source>
</evidence>
<reference evidence="1 2" key="1">
    <citation type="submission" date="2024-01" db="EMBL/GenBank/DDBJ databases">
        <title>Genome assemblies of Stephania.</title>
        <authorList>
            <person name="Yang L."/>
        </authorList>
    </citation>
    <scope>NUCLEOTIDE SEQUENCE [LARGE SCALE GENOMIC DNA]</scope>
    <source>
        <strain evidence="1">YNDBR</strain>
        <tissue evidence="1">Leaf</tissue>
    </source>
</reference>